<dbReference type="EnsemblMetazoa" id="AALFPA23_023793.R35457">
    <property type="protein sequence ID" value="AALFPA23_023793.P35457"/>
    <property type="gene ID" value="AALFPA23_023793"/>
</dbReference>
<reference evidence="1" key="2">
    <citation type="submission" date="2025-05" db="UniProtKB">
        <authorList>
            <consortium name="EnsemblMetazoa"/>
        </authorList>
    </citation>
    <scope>IDENTIFICATION</scope>
    <source>
        <strain evidence="1">Foshan</strain>
    </source>
</reference>
<reference evidence="2" key="1">
    <citation type="journal article" date="2015" name="Proc. Natl. Acad. Sci. U.S.A.">
        <title>Genome sequence of the Asian Tiger mosquito, Aedes albopictus, reveals insights into its biology, genetics, and evolution.</title>
        <authorList>
            <person name="Chen X.G."/>
            <person name="Jiang X."/>
            <person name="Gu J."/>
            <person name="Xu M."/>
            <person name="Wu Y."/>
            <person name="Deng Y."/>
            <person name="Zhang C."/>
            <person name="Bonizzoni M."/>
            <person name="Dermauw W."/>
            <person name="Vontas J."/>
            <person name="Armbruster P."/>
            <person name="Huang X."/>
            <person name="Yang Y."/>
            <person name="Zhang H."/>
            <person name="He W."/>
            <person name="Peng H."/>
            <person name="Liu Y."/>
            <person name="Wu K."/>
            <person name="Chen J."/>
            <person name="Lirakis M."/>
            <person name="Topalis P."/>
            <person name="Van Leeuwen T."/>
            <person name="Hall A.B."/>
            <person name="Jiang X."/>
            <person name="Thorpe C."/>
            <person name="Mueller R.L."/>
            <person name="Sun C."/>
            <person name="Waterhouse R.M."/>
            <person name="Yan G."/>
            <person name="Tu Z.J."/>
            <person name="Fang X."/>
            <person name="James A.A."/>
        </authorList>
    </citation>
    <scope>NUCLEOTIDE SEQUENCE [LARGE SCALE GENOMIC DNA]</scope>
    <source>
        <strain evidence="2">Foshan</strain>
    </source>
</reference>
<dbReference type="Proteomes" id="UP000069940">
    <property type="component" value="Unassembled WGS sequence"/>
</dbReference>
<sequence>MDSFKHSCGCTKSRRHRIPVLRGSRSYDPSETAKLDKALDQLIDSAWDDRDEEADQLLACFLGNLKKGNYAHTEADLSDILKDNPATQNANSILSSLHEYPGESCHCREVMHRVSIVLNWGLAELQCNRDPCEQRLLEALHQLEPFIEMIENENTWKTFLQRLWNFSVESSKLKLTAKIIAFYPDAINQNLENLLNSDLTDPDALLDNENFNSVVTLITIPEVFQHVSLHLARQDAICPGKTQTLLAAILKALRSNVSKSRFLALYPETIRSVALMMYEAIDPDDPLLVALLEQSKRENVLDFTILVTHFPMFLHLK</sequence>
<name>A0ABM2A2C9_AEDAL</name>
<organism evidence="1 2">
    <name type="scientific">Aedes albopictus</name>
    <name type="common">Asian tiger mosquito</name>
    <name type="synonym">Stegomyia albopicta</name>
    <dbReference type="NCBI Taxonomy" id="7160"/>
    <lineage>
        <taxon>Eukaryota</taxon>
        <taxon>Metazoa</taxon>
        <taxon>Ecdysozoa</taxon>
        <taxon>Arthropoda</taxon>
        <taxon>Hexapoda</taxon>
        <taxon>Insecta</taxon>
        <taxon>Pterygota</taxon>
        <taxon>Neoptera</taxon>
        <taxon>Endopterygota</taxon>
        <taxon>Diptera</taxon>
        <taxon>Nematocera</taxon>
        <taxon>Culicoidea</taxon>
        <taxon>Culicidae</taxon>
        <taxon>Culicinae</taxon>
        <taxon>Aedini</taxon>
        <taxon>Aedes</taxon>
        <taxon>Stegomyia</taxon>
    </lineage>
</organism>
<evidence type="ECO:0000313" key="2">
    <source>
        <dbReference type="Proteomes" id="UP000069940"/>
    </source>
</evidence>
<dbReference type="RefSeq" id="XP_019553178.3">
    <property type="nucleotide sequence ID" value="XM_019697633.3"/>
</dbReference>
<accession>A0ABM2A2C9</accession>
<keyword evidence="2" id="KW-1185">Reference proteome</keyword>
<dbReference type="GeneID" id="109422754"/>
<proteinExistence type="predicted"/>
<protein>
    <submittedName>
        <fullName evidence="1">Uncharacterized protein</fullName>
    </submittedName>
</protein>
<evidence type="ECO:0000313" key="1">
    <source>
        <dbReference type="EnsemblMetazoa" id="AALFPA23_023793.P35457"/>
    </source>
</evidence>